<evidence type="ECO:0000256" key="5">
    <source>
        <dbReference type="ARBA" id="ARBA00022989"/>
    </source>
</evidence>
<evidence type="ECO:0000256" key="1">
    <source>
        <dbReference type="ARBA" id="ARBA00004374"/>
    </source>
</evidence>
<dbReference type="PANTHER" id="PTHR10780:SF18">
    <property type="entry name" value="LD43650P"/>
    <property type="match status" value="1"/>
</dbReference>
<keyword evidence="5 8" id="KW-1133">Transmembrane helix</keyword>
<evidence type="ECO:0000256" key="7">
    <source>
        <dbReference type="ARBA" id="ARBA00023136"/>
    </source>
</evidence>
<evidence type="ECO:0000256" key="4">
    <source>
        <dbReference type="ARBA" id="ARBA00022787"/>
    </source>
</evidence>
<sequence length="368" mass="42574">MYFSTTCLCSKSIWGISLSPQSKPNKFNKNPLFTKCGSSLPLKGGYGHEPGQSAELEESNEKDDNEYYGIGNAITNAFTLTPLYQPFKVSRFLIQFGYEPVNSYSIKSRGIIDFLMNRPESTYVYLPGILGYSRGLAQKFRWGCLFAGLGPSIFQMLIDSTFDIIWNQRVERYLIDMIDYKEQVDRYPFFDTNKIFLYGMRASIIQSMGMLYSYPFFVVGNICILRCIKRQPSVWMWSVFREVWDEAGIGGFYSGILALWLYQIINLWCEEIMVEAFRLILVKLTEDNNDKKEKNGNSYTVSHFIISSITYPLSLVSNIMTANKCSARVNPILPQIPQFTSWLDCFQYLYNTNIWFRGSSLLQRRRIS</sequence>
<dbReference type="PANTHER" id="PTHR10780">
    <property type="entry name" value="MITOCHONDRIAL CARRIER HOMOLOG"/>
    <property type="match status" value="1"/>
</dbReference>
<comment type="subcellular location">
    <subcellularLocation>
        <location evidence="1">Mitochondrion outer membrane</location>
        <topology evidence="1">Multi-pass membrane protein</topology>
    </subcellularLocation>
</comment>
<evidence type="ECO:0000313" key="9">
    <source>
        <dbReference type="EMBL" id="KAI6655098.1"/>
    </source>
</evidence>
<keyword evidence="4" id="KW-1000">Mitochondrion outer membrane</keyword>
<evidence type="ECO:0000256" key="3">
    <source>
        <dbReference type="ARBA" id="ARBA00022737"/>
    </source>
</evidence>
<reference evidence="9 10" key="1">
    <citation type="journal article" date="2023" name="BMC Biol.">
        <title>The compact genome of the sponge Oopsacas minuta (Hexactinellida) is lacking key metazoan core genes.</title>
        <authorList>
            <person name="Santini S."/>
            <person name="Schenkelaars Q."/>
            <person name="Jourda C."/>
            <person name="Duchesne M."/>
            <person name="Belahbib H."/>
            <person name="Rocher C."/>
            <person name="Selva M."/>
            <person name="Riesgo A."/>
            <person name="Vervoort M."/>
            <person name="Leys S.P."/>
            <person name="Kodjabachian L."/>
            <person name="Le Bivic A."/>
            <person name="Borchiellini C."/>
            <person name="Claverie J.M."/>
            <person name="Renard E."/>
        </authorList>
    </citation>
    <scope>NUCLEOTIDE SEQUENCE [LARGE SCALE GENOMIC DNA]</scope>
    <source>
        <strain evidence="9">SPO-2</strain>
    </source>
</reference>
<dbReference type="SUPFAM" id="SSF103506">
    <property type="entry name" value="Mitochondrial carrier"/>
    <property type="match status" value="1"/>
</dbReference>
<keyword evidence="7 8" id="KW-0472">Membrane</keyword>
<keyword evidence="2 8" id="KW-0812">Transmembrane</keyword>
<organism evidence="9 10">
    <name type="scientific">Oopsacas minuta</name>
    <dbReference type="NCBI Taxonomy" id="111878"/>
    <lineage>
        <taxon>Eukaryota</taxon>
        <taxon>Metazoa</taxon>
        <taxon>Porifera</taxon>
        <taxon>Hexactinellida</taxon>
        <taxon>Hexasterophora</taxon>
        <taxon>Lyssacinosida</taxon>
        <taxon>Leucopsacidae</taxon>
        <taxon>Oopsacas</taxon>
    </lineage>
</organism>
<name>A0AAV7K1L8_9METZ</name>
<dbReference type="InterPro" id="IPR023395">
    <property type="entry name" value="MCP_dom_sf"/>
</dbReference>
<comment type="caution">
    <text evidence="9">The sequence shown here is derived from an EMBL/GenBank/DDBJ whole genome shotgun (WGS) entry which is preliminary data.</text>
</comment>
<feature type="transmembrane region" description="Helical" evidence="8">
    <location>
        <begin position="210"/>
        <end position="228"/>
    </location>
</feature>
<evidence type="ECO:0000256" key="6">
    <source>
        <dbReference type="ARBA" id="ARBA00023128"/>
    </source>
</evidence>
<evidence type="ECO:0000313" key="10">
    <source>
        <dbReference type="Proteomes" id="UP001165289"/>
    </source>
</evidence>
<dbReference type="Gene3D" id="1.50.40.10">
    <property type="entry name" value="Mitochondrial carrier domain"/>
    <property type="match status" value="1"/>
</dbReference>
<evidence type="ECO:0000256" key="2">
    <source>
        <dbReference type="ARBA" id="ARBA00022692"/>
    </source>
</evidence>
<protein>
    <submittedName>
        <fullName evidence="9">Mitochondrial carrier-like protein 2</fullName>
    </submittedName>
</protein>
<dbReference type="EMBL" id="JAKMXF010000210">
    <property type="protein sequence ID" value="KAI6655098.1"/>
    <property type="molecule type" value="Genomic_DNA"/>
</dbReference>
<dbReference type="AlphaFoldDB" id="A0AAV7K1L8"/>
<proteinExistence type="predicted"/>
<keyword evidence="6" id="KW-0496">Mitochondrion</keyword>
<feature type="transmembrane region" description="Helical" evidence="8">
    <location>
        <begin position="249"/>
        <end position="268"/>
    </location>
</feature>
<dbReference type="GO" id="GO:0005741">
    <property type="term" value="C:mitochondrial outer membrane"/>
    <property type="evidence" value="ECO:0007669"/>
    <property type="project" value="UniProtKB-SubCell"/>
</dbReference>
<keyword evidence="10" id="KW-1185">Reference proteome</keyword>
<keyword evidence="3" id="KW-0677">Repeat</keyword>
<accession>A0AAV7K1L8</accession>
<dbReference type="Proteomes" id="UP001165289">
    <property type="component" value="Unassembled WGS sequence"/>
</dbReference>
<gene>
    <name evidence="9" type="ORF">LOD99_2387</name>
</gene>
<evidence type="ECO:0000256" key="8">
    <source>
        <dbReference type="SAM" id="Phobius"/>
    </source>
</evidence>